<evidence type="ECO:0000313" key="3">
    <source>
        <dbReference type="Proteomes" id="UP001221757"/>
    </source>
</evidence>
<feature type="region of interest" description="Disordered" evidence="1">
    <location>
        <begin position="109"/>
        <end position="133"/>
    </location>
</feature>
<dbReference type="EMBL" id="JARKIE010000011">
    <property type="protein sequence ID" value="KAJ7704125.1"/>
    <property type="molecule type" value="Genomic_DNA"/>
</dbReference>
<dbReference type="AlphaFoldDB" id="A0AAD7M730"/>
<evidence type="ECO:0000256" key="1">
    <source>
        <dbReference type="SAM" id="MobiDB-lite"/>
    </source>
</evidence>
<reference evidence="2" key="1">
    <citation type="submission" date="2023-03" db="EMBL/GenBank/DDBJ databases">
        <title>Massive genome expansion in bonnet fungi (Mycena s.s.) driven by repeated elements and novel gene families across ecological guilds.</title>
        <authorList>
            <consortium name="Lawrence Berkeley National Laboratory"/>
            <person name="Harder C.B."/>
            <person name="Miyauchi S."/>
            <person name="Viragh M."/>
            <person name="Kuo A."/>
            <person name="Thoen E."/>
            <person name="Andreopoulos B."/>
            <person name="Lu D."/>
            <person name="Skrede I."/>
            <person name="Drula E."/>
            <person name="Henrissat B."/>
            <person name="Morin E."/>
            <person name="Kohler A."/>
            <person name="Barry K."/>
            <person name="LaButti K."/>
            <person name="Morin E."/>
            <person name="Salamov A."/>
            <person name="Lipzen A."/>
            <person name="Mereny Z."/>
            <person name="Hegedus B."/>
            <person name="Baldrian P."/>
            <person name="Stursova M."/>
            <person name="Weitz H."/>
            <person name="Taylor A."/>
            <person name="Grigoriev I.V."/>
            <person name="Nagy L.G."/>
            <person name="Martin F."/>
            <person name="Kauserud H."/>
        </authorList>
    </citation>
    <scope>NUCLEOTIDE SEQUENCE</scope>
    <source>
        <strain evidence="2">CBHHK067</strain>
    </source>
</reference>
<dbReference type="Proteomes" id="UP001221757">
    <property type="component" value="Unassembled WGS sequence"/>
</dbReference>
<organism evidence="2 3">
    <name type="scientific">Mycena rosella</name>
    <name type="common">Pink bonnet</name>
    <name type="synonym">Agaricus rosellus</name>
    <dbReference type="NCBI Taxonomy" id="1033263"/>
    <lineage>
        <taxon>Eukaryota</taxon>
        <taxon>Fungi</taxon>
        <taxon>Dikarya</taxon>
        <taxon>Basidiomycota</taxon>
        <taxon>Agaricomycotina</taxon>
        <taxon>Agaricomycetes</taxon>
        <taxon>Agaricomycetidae</taxon>
        <taxon>Agaricales</taxon>
        <taxon>Marasmiineae</taxon>
        <taxon>Mycenaceae</taxon>
        <taxon>Mycena</taxon>
    </lineage>
</organism>
<evidence type="ECO:0000313" key="2">
    <source>
        <dbReference type="EMBL" id="KAJ7704125.1"/>
    </source>
</evidence>
<name>A0AAD7M730_MYCRO</name>
<accession>A0AAD7M730</accession>
<feature type="compositionally biased region" description="Acidic residues" evidence="1">
    <location>
        <begin position="111"/>
        <end position="133"/>
    </location>
</feature>
<protein>
    <submittedName>
        <fullName evidence="2">Uncharacterized protein</fullName>
    </submittedName>
</protein>
<proteinExistence type="predicted"/>
<comment type="caution">
    <text evidence="2">The sequence shown here is derived from an EMBL/GenBank/DDBJ whole genome shotgun (WGS) entry which is preliminary data.</text>
</comment>
<keyword evidence="3" id="KW-1185">Reference proteome</keyword>
<gene>
    <name evidence="2" type="ORF">B0H17DRAFT_1326772</name>
</gene>
<sequence length="662" mass="74730">MSVVVDQDVFSHILSHVSDTRTVHTILRALPKSHPLFSTALYHRLSGIPVYLDTFDARSAAASNQVLDYLLAVDVETDAPRIAEAIRYLVVAVEHEKYDVVRWGEVVEGPQLDEEKEEEEDNEEEEDEPEYETVEAVNTTKPKEEEYVDVAAFHVRLPGLFKKTQNLRSLDYHNYPGLPLTAEHVRLLSGSTRLQTFCVDSAVRQTANQTSQAHLDPEQWDIEPFLFTLVPSITSLELRHVCQTTLLTLVSHGDVFATLGNLKRLKMDITEGVWDWDGAGSPQRGGSPDYIFPSLRLPALRVLELVVGDYTILKACAGPLDLVDCTLLTELSLDIRQCIWTPMPESKLFEALSTAELHALTLLEIKNNPALVNSERLRWPDDPVFSVQWHHRSFPDLVERFLPSLSNLVSLWVDEYTLLPHRRDVSNSPDPDHPQAEALREVWRSPDTDHQRWRTAIQTVFPQLESLRVGFGVVDATDVGVILSCCDPSRLRQFGFAWAWAKHGHDEPISPALLAHLARFPKLTDVHILYPRPQTQVSGNPDPPIDPRTTSDLASVFRCNGSIRRVGIGNSVVWERNYVEYCGAAHEVHSTADAAHSAEVILISDGSEVGNPVVLRFYNAGYMARCLPDKPWWRHSDNIEPLRPQRAAEIEELRDLLKKILD</sequence>